<keyword evidence="6 8" id="KW-0067">ATP-binding</keyword>
<dbReference type="GO" id="GO:0004111">
    <property type="term" value="F:creatine kinase activity"/>
    <property type="evidence" value="ECO:0007669"/>
    <property type="project" value="InterPro"/>
</dbReference>
<evidence type="ECO:0000256" key="6">
    <source>
        <dbReference type="ARBA" id="ARBA00022840"/>
    </source>
</evidence>
<dbReference type="Pfam" id="PF02807">
    <property type="entry name" value="ATP-gua_PtransN"/>
    <property type="match status" value="1"/>
</dbReference>
<dbReference type="WBParaSite" id="jg23356">
    <property type="protein sequence ID" value="jg23356"/>
    <property type="gene ID" value="jg23356"/>
</dbReference>
<feature type="binding site" evidence="8">
    <location>
        <position position="267"/>
    </location>
    <ligand>
        <name>ATP</name>
        <dbReference type="ChEBI" id="CHEBI:30616"/>
    </ligand>
</feature>
<evidence type="ECO:0000259" key="11">
    <source>
        <dbReference type="PROSITE" id="PS51510"/>
    </source>
</evidence>
<dbReference type="FunFam" id="3.30.590.10:FF:000006">
    <property type="entry name" value="Arginine kinase 1"/>
    <property type="match status" value="1"/>
</dbReference>
<comment type="similarity">
    <text evidence="1 7 9">Belongs to the ATP:guanido phosphotransferase family.</text>
</comment>
<evidence type="ECO:0000256" key="9">
    <source>
        <dbReference type="RuleBase" id="RU000505"/>
    </source>
</evidence>
<evidence type="ECO:0000313" key="12">
    <source>
        <dbReference type="Proteomes" id="UP000887574"/>
    </source>
</evidence>
<keyword evidence="4 8" id="KW-0547">Nucleotide-binding</keyword>
<feature type="domain" description="Phosphagen kinase C-terminal" evidence="11">
    <location>
        <begin position="156"/>
        <end position="395"/>
    </location>
</feature>
<dbReference type="Pfam" id="PF00217">
    <property type="entry name" value="ATP-gua_Ptrans"/>
    <property type="match status" value="1"/>
</dbReference>
<evidence type="ECO:0000256" key="8">
    <source>
        <dbReference type="PROSITE-ProRule" id="PRU00843"/>
    </source>
</evidence>
<feature type="binding site" evidence="8">
    <location>
        <begin position="346"/>
        <end position="351"/>
    </location>
    <ligand>
        <name>ATP</name>
        <dbReference type="ChEBI" id="CHEBI:30616"/>
    </ligand>
</feature>
<dbReference type="SUPFAM" id="SSF55931">
    <property type="entry name" value="Glutamine synthetase/guanido kinase"/>
    <property type="match status" value="1"/>
</dbReference>
<dbReference type="InterPro" id="IPR036802">
    <property type="entry name" value="ATP-guanido_PTrfase_N_sf"/>
</dbReference>
<dbReference type="AlphaFoldDB" id="A0A915DVD5"/>
<evidence type="ECO:0000256" key="5">
    <source>
        <dbReference type="ARBA" id="ARBA00022777"/>
    </source>
</evidence>
<dbReference type="Gene3D" id="1.10.135.10">
    <property type="entry name" value="ATP:guanido phosphotransferase, N-terminal domain"/>
    <property type="match status" value="1"/>
</dbReference>
<feature type="binding site" evidence="8">
    <location>
        <begin position="318"/>
        <end position="322"/>
    </location>
    <ligand>
        <name>ATP</name>
        <dbReference type="ChEBI" id="CHEBI:30616"/>
    </ligand>
</feature>
<evidence type="ECO:0000313" key="13">
    <source>
        <dbReference type="WBParaSite" id="jg23356"/>
    </source>
</evidence>
<dbReference type="PROSITE" id="PS00112">
    <property type="entry name" value="PHOSPHAGEN_KINASE"/>
    <property type="match status" value="1"/>
</dbReference>
<dbReference type="PROSITE" id="PS51509">
    <property type="entry name" value="PHOSPHAGEN_KINASE_N"/>
    <property type="match status" value="1"/>
</dbReference>
<dbReference type="GO" id="GO:0046314">
    <property type="term" value="P:phosphocreatine biosynthetic process"/>
    <property type="evidence" value="ECO:0007669"/>
    <property type="project" value="InterPro"/>
</dbReference>
<protein>
    <recommendedName>
        <fullName evidence="2">arginine kinase</fullName>
        <ecNumber evidence="2">2.7.3.3</ecNumber>
    </recommendedName>
</protein>
<dbReference type="SUPFAM" id="SSF53098">
    <property type="entry name" value="Ribonuclease H-like"/>
    <property type="match status" value="1"/>
</dbReference>
<keyword evidence="3 8" id="KW-0808">Transferase</keyword>
<dbReference type="SUPFAM" id="SSF48034">
    <property type="entry name" value="Guanido kinase N-terminal domain"/>
    <property type="match status" value="1"/>
</dbReference>
<keyword evidence="5 8" id="KW-0418">Kinase</keyword>
<dbReference type="PROSITE" id="PS51510">
    <property type="entry name" value="PHOSPHAGEN_KINASE_C"/>
    <property type="match status" value="1"/>
</dbReference>
<evidence type="ECO:0000256" key="4">
    <source>
        <dbReference type="ARBA" id="ARBA00022741"/>
    </source>
</evidence>
<dbReference type="Gene3D" id="1.10.10.1070">
    <property type="entry name" value="Zinc finger, BED domain-containing"/>
    <property type="match status" value="1"/>
</dbReference>
<evidence type="ECO:0000256" key="3">
    <source>
        <dbReference type="ARBA" id="ARBA00022679"/>
    </source>
</evidence>
<dbReference type="InterPro" id="IPR012337">
    <property type="entry name" value="RNaseH-like_sf"/>
</dbReference>
<dbReference type="InterPro" id="IPR000749">
    <property type="entry name" value="ATP-guanido_PTrfase"/>
</dbReference>
<dbReference type="PANTHER" id="PTHR11547">
    <property type="entry name" value="ARGININE OR CREATINE KINASE"/>
    <property type="match status" value="1"/>
</dbReference>
<dbReference type="InterPro" id="IPR022414">
    <property type="entry name" value="ATP-guanido_PTrfase_cat"/>
</dbReference>
<dbReference type="EC" id="2.7.3.3" evidence="2"/>
<feature type="binding site" evidence="8">
    <location>
        <position position="223"/>
    </location>
    <ligand>
        <name>ATP</name>
        <dbReference type="ChEBI" id="CHEBI:30616"/>
    </ligand>
</feature>
<dbReference type="GO" id="GO:0005615">
    <property type="term" value="C:extracellular space"/>
    <property type="evidence" value="ECO:0007669"/>
    <property type="project" value="TreeGrafter"/>
</dbReference>
<sequence length="651" mass="72827">MAAPLRKNMLLIGAAALAGAAVGSSVTYKIATCPKWNKLRDDAIKLEEGFNKLQEIKDCHSMLKKHLTKDVISRLKCKMTSLGASLHDVVRSGFANPDSSIGVYAADPECYNMFSALFDPIIQEYHGFGPTEKQPAVDLGKDRISELAPLDKEGKYIKSTRIRCGRTLNGFPFNPLLTKENYMAMQDKVKSALESVTDKQISGKYYPLEGMTKEVQNQLIADHFLFKEGDRFLKEANACNFWPIGRGIFHNTDKTFLVWINEEDHLRLISMQNDGNVGQVLERLIKGIESIESKVPFARDDRLGWLTFCPTNLGTSVRASVHIALPKISKQPDFKEICDKLKLQIRGIHGEHSDSSGRQADVRRCEASNRAGKEGRIREKVILSAESLRQLLDILLQDDLNESLLEFAVVSNQSFRVVENRSFISFLNTFRNFVINNPNREAKDLLPCQRTISNRVEDALKSVKNEVSMKVAQLKASGGGLTMDFAKNQVDFIAVTAHYINSNWQKINFVLVFAPLPSGLKKTSENVKALIASEMNELGISNTDMSKMFVTTDEGSNVCQLGGSKHQSCMCHVGSTMAKRTTRPYRNNALSEEVKNACKEVESALKCVEKLIGKLRLVDQIKNDAGSALRSPVETRWLSYYVMIQSLIKNK</sequence>
<dbReference type="Gene3D" id="3.30.590.10">
    <property type="entry name" value="Glutamine synthetase/guanido kinase, catalytic domain"/>
    <property type="match status" value="1"/>
</dbReference>
<feature type="binding site" evidence="8">
    <location>
        <begin position="159"/>
        <end position="163"/>
    </location>
    <ligand>
        <name>ATP</name>
        <dbReference type="ChEBI" id="CHEBI:30616"/>
    </ligand>
</feature>
<dbReference type="Proteomes" id="UP000887574">
    <property type="component" value="Unplaced"/>
</dbReference>
<evidence type="ECO:0000256" key="1">
    <source>
        <dbReference type="ARBA" id="ARBA00006798"/>
    </source>
</evidence>
<evidence type="ECO:0000256" key="2">
    <source>
        <dbReference type="ARBA" id="ARBA00012230"/>
    </source>
</evidence>
<dbReference type="InterPro" id="IPR022413">
    <property type="entry name" value="ATP-guanido_PTrfase_N"/>
</dbReference>
<organism evidence="12 13">
    <name type="scientific">Ditylenchus dipsaci</name>
    <dbReference type="NCBI Taxonomy" id="166011"/>
    <lineage>
        <taxon>Eukaryota</taxon>
        <taxon>Metazoa</taxon>
        <taxon>Ecdysozoa</taxon>
        <taxon>Nematoda</taxon>
        <taxon>Chromadorea</taxon>
        <taxon>Rhabditida</taxon>
        <taxon>Tylenchina</taxon>
        <taxon>Tylenchomorpha</taxon>
        <taxon>Sphaerularioidea</taxon>
        <taxon>Anguinidae</taxon>
        <taxon>Anguininae</taxon>
        <taxon>Ditylenchus</taxon>
    </lineage>
</organism>
<dbReference type="FunFam" id="1.10.135.10:FF:000003">
    <property type="entry name" value="Three-domain arginine kinase"/>
    <property type="match status" value="1"/>
</dbReference>
<accession>A0A915DVD5</accession>
<dbReference type="GO" id="GO:0004054">
    <property type="term" value="F:arginine kinase activity"/>
    <property type="evidence" value="ECO:0007669"/>
    <property type="project" value="UniProtKB-EC"/>
</dbReference>
<evidence type="ECO:0000256" key="7">
    <source>
        <dbReference type="PROSITE-ProRule" id="PRU00842"/>
    </source>
</evidence>
<dbReference type="GO" id="GO:0005524">
    <property type="term" value="F:ATP binding"/>
    <property type="evidence" value="ECO:0007669"/>
    <property type="project" value="UniProtKB-UniRule"/>
</dbReference>
<name>A0A915DVD5_9BILA</name>
<dbReference type="PANTHER" id="PTHR11547:SF38">
    <property type="entry name" value="ARGININE KINASE 1-RELATED"/>
    <property type="match status" value="1"/>
</dbReference>
<dbReference type="InterPro" id="IPR014746">
    <property type="entry name" value="Gln_synth/guanido_kin_cat_dom"/>
</dbReference>
<evidence type="ECO:0000259" key="10">
    <source>
        <dbReference type="PROSITE" id="PS51509"/>
    </source>
</evidence>
<feature type="domain" description="Phosphagen kinase N-terminal" evidence="10">
    <location>
        <begin position="45"/>
        <end position="127"/>
    </location>
</feature>
<proteinExistence type="inferred from homology"/>
<reference evidence="13" key="1">
    <citation type="submission" date="2022-11" db="UniProtKB">
        <authorList>
            <consortium name="WormBaseParasite"/>
        </authorList>
    </citation>
    <scope>IDENTIFICATION</scope>
</reference>
<keyword evidence="12" id="KW-1185">Reference proteome</keyword>
<dbReference type="SUPFAM" id="SSF140996">
    <property type="entry name" value="Hermes dimerisation domain"/>
    <property type="match status" value="1"/>
</dbReference>
<dbReference type="InterPro" id="IPR022415">
    <property type="entry name" value="ATP-guanido_PTrfase_AS"/>
</dbReference>